<dbReference type="PRINTS" id="PR00261">
    <property type="entry name" value="LDLRECEPTOR"/>
</dbReference>
<evidence type="ECO:0000256" key="4">
    <source>
        <dbReference type="ARBA" id="ARBA00022614"/>
    </source>
</evidence>
<feature type="disulfide bond" evidence="13">
    <location>
        <begin position="238"/>
        <end position="250"/>
    </location>
</feature>
<evidence type="ECO:0000256" key="2">
    <source>
        <dbReference type="ARBA" id="ARBA00010663"/>
    </source>
</evidence>
<gene>
    <name evidence="17" type="ORF">CINCED_3A011872</name>
</gene>
<evidence type="ECO:0000256" key="9">
    <source>
        <dbReference type="ARBA" id="ARBA00023136"/>
    </source>
</evidence>
<dbReference type="AlphaFoldDB" id="A0A5E4M9J6"/>
<keyword evidence="17" id="KW-0449">Lipoprotein</keyword>
<dbReference type="Pfam" id="PF00001">
    <property type="entry name" value="7tm_1"/>
    <property type="match status" value="1"/>
</dbReference>
<feature type="chain" id="PRO_5022865651" evidence="15">
    <location>
        <begin position="21"/>
        <end position="1136"/>
    </location>
</feature>
<keyword evidence="4" id="KW-0433">Leucine-rich repeat</keyword>
<dbReference type="SUPFAM" id="SSF57424">
    <property type="entry name" value="LDL receptor-like module"/>
    <property type="match status" value="7"/>
</dbReference>
<dbReference type="Gene3D" id="4.10.400.10">
    <property type="entry name" value="Low-density Lipoprotein Receptor"/>
    <property type="match status" value="10"/>
</dbReference>
<proteinExistence type="inferred from homology"/>
<sequence length="1136" mass="128153">MMYFDLSLPTLLLLINFDSGNTGATGTKNNTAALQASLCTTNLTQDTNTNLTHYHCDDTYCILRDKLCDGIQNCPQAQDEAVSECGCNYNEYRCANQCIELVKRCDRFHDCDGGEDEENCKFYTCPLTHFKCGNYYCIPTDKVCDFNDDCGDGSDEQHCQHRECWHSEIKCNNSQCIRPGHLCDGKNHCVDGSDEEICGNDDFVKCGGSKWIHSMFWCNGYPECTDNHADELNCGTKCPDNKFRCTNGRCINKANVCDGLCDCLQDVHGNGHCDDEKECEKYYTKIDVAAPTCEGSPPRCIHQDFVCDKKNDCFNGNTISDEFGCDYSMPKDAVLTDYFQCRDTRYLPAGHRCNFKAECLHGDDETGCEPPPPCDDRLEFQCDSGQCVKSETRCDNQYDCWDKTDEIGCANTTCPGPDWYRCEIGGQCLKPEKRCDHWVDCTVDGSDEKNCSYKSCTLDEFQCDNGQCIPLKYKCKKTEDQRTGCVDQSHLQNCGNSTCAENEYRCHEGFCIKQSMVCNDHVDCDLTWDDEECPFKCSEITDNCLCQDIHVNCTGSNRFPFDVEKEITFFHLAGNNFSGDLHSKTFQNLGRLVHLDLRNNSITHLEPFMFSMLLRLKTLNLQNNNITILQNGSFNGLNRLTGLHLNGNKIRKLNSFAFVGLYDLLTLDLSNQNISVIEPDAFSGLRKLISLDLKFNSLTHIRDGTFRGMPQVVFLDLAHNPGLKVIEPDVFYTMESSLKTLATTAFRFCCLAPFVTQCTPLPDEFSSCEDLMSNIVLRVCIWILAVVAISANLMVIVYRAKYQHNNQVHSFLIVNLALSDVLMGSYLLIIAVVDWYYRGVYIIHDADWRNSTMCNVAGFLSTFSSELSVFTLTVITLERLLVIIFPFKLQRLEMDFTRVLMAACWLLATIISVIPLLDIPYFNHFYGRSGVCLALHITKDKPAGWEYSVFIFLFVNLGSLLLISGGYLWMFFAAKMTHRATETLSSATRVTTQRSHKETAMAWRMSLLVATDAACWVPIIGLGLLSLAGFEVPPQVFAWVAVFVLPLNAAVNPVLYTLSAVPMIRRNAATNHFIRRSTTRITNDTKRTSTTLMPYSNTQCETMTLPLIAKIQAPYGRERSETVETEINGKPFGKML</sequence>
<feature type="disulfide bond" evidence="13">
    <location>
        <begin position="132"/>
        <end position="150"/>
    </location>
</feature>
<keyword evidence="3" id="KW-1003">Cell membrane</keyword>
<feature type="disulfide bond" evidence="13">
    <location>
        <begin position="164"/>
        <end position="176"/>
    </location>
</feature>
<feature type="disulfide bond" evidence="13">
    <location>
        <begin position="183"/>
        <end position="198"/>
    </location>
</feature>
<keyword evidence="18" id="KW-1185">Reference proteome</keyword>
<keyword evidence="5 14" id="KW-0812">Transmembrane</keyword>
<dbReference type="InterPro" id="IPR036055">
    <property type="entry name" value="LDL_receptor-like_sf"/>
</dbReference>
<dbReference type="InterPro" id="IPR003591">
    <property type="entry name" value="Leu-rich_rpt_typical-subtyp"/>
</dbReference>
<comment type="caution">
    <text evidence="13">Lacks conserved residue(s) required for the propagation of feature annotation.</text>
</comment>
<dbReference type="PROSITE" id="PS50068">
    <property type="entry name" value="LDLRA_2"/>
    <property type="match status" value="9"/>
</dbReference>
<evidence type="ECO:0000256" key="8">
    <source>
        <dbReference type="ARBA" id="ARBA00023040"/>
    </source>
</evidence>
<keyword evidence="12" id="KW-0807">Transducer</keyword>
<dbReference type="Gene3D" id="1.20.1070.10">
    <property type="entry name" value="Rhodopsin 7-helix transmembrane proteins"/>
    <property type="match status" value="1"/>
</dbReference>
<dbReference type="CDD" id="cd15137">
    <property type="entry name" value="7tmA_Relaxin_R"/>
    <property type="match status" value="1"/>
</dbReference>
<dbReference type="Pfam" id="PF13855">
    <property type="entry name" value="LRR_8"/>
    <property type="match status" value="2"/>
</dbReference>
<evidence type="ECO:0000256" key="6">
    <source>
        <dbReference type="ARBA" id="ARBA00022737"/>
    </source>
</evidence>
<comment type="subcellular location">
    <subcellularLocation>
        <location evidence="1">Cell membrane</location>
        <topology evidence="1">Multi-pass membrane protein</topology>
    </subcellularLocation>
</comment>
<dbReference type="InterPro" id="IPR001611">
    <property type="entry name" value="Leu-rich_rpt"/>
</dbReference>
<evidence type="ECO:0000256" key="13">
    <source>
        <dbReference type="PROSITE-ProRule" id="PRU00124"/>
    </source>
</evidence>
<dbReference type="InterPro" id="IPR017452">
    <property type="entry name" value="GPCR_Rhodpsn_7TM"/>
</dbReference>
<evidence type="ECO:0000313" key="17">
    <source>
        <dbReference type="EMBL" id="VVC28733.1"/>
    </source>
</evidence>
<feature type="transmembrane region" description="Helical" evidence="14">
    <location>
        <begin position="775"/>
        <end position="798"/>
    </location>
</feature>
<comment type="similarity">
    <text evidence="2">Belongs to the G-protein coupled receptor 1 family.</text>
</comment>
<feature type="disulfide bond" evidence="13">
    <location>
        <begin position="171"/>
        <end position="189"/>
    </location>
</feature>
<evidence type="ECO:0000256" key="15">
    <source>
        <dbReference type="SAM" id="SignalP"/>
    </source>
</evidence>
<feature type="transmembrane region" description="Helical" evidence="14">
    <location>
        <begin position="867"/>
        <end position="887"/>
    </location>
</feature>
<feature type="signal peptide" evidence="15">
    <location>
        <begin position="1"/>
        <end position="20"/>
    </location>
</feature>
<organism evidence="17 18">
    <name type="scientific">Cinara cedri</name>
    <dbReference type="NCBI Taxonomy" id="506608"/>
    <lineage>
        <taxon>Eukaryota</taxon>
        <taxon>Metazoa</taxon>
        <taxon>Ecdysozoa</taxon>
        <taxon>Arthropoda</taxon>
        <taxon>Hexapoda</taxon>
        <taxon>Insecta</taxon>
        <taxon>Pterygota</taxon>
        <taxon>Neoptera</taxon>
        <taxon>Paraneoptera</taxon>
        <taxon>Hemiptera</taxon>
        <taxon>Sternorrhyncha</taxon>
        <taxon>Aphidomorpha</taxon>
        <taxon>Aphidoidea</taxon>
        <taxon>Aphididae</taxon>
        <taxon>Lachninae</taxon>
        <taxon>Cinara</taxon>
    </lineage>
</organism>
<keyword evidence="10 13" id="KW-1015">Disulfide bond</keyword>
<dbReference type="InterPro" id="IPR002172">
    <property type="entry name" value="LDrepeatLR_classA_rpt"/>
</dbReference>
<protein>
    <submittedName>
        <fullName evidence="17">G protein-coupled receptor, rhodopsin-like,Low-density lipoprotein (LDL) receptor class A, conserved</fullName>
    </submittedName>
</protein>
<feature type="transmembrane region" description="Helical" evidence="14">
    <location>
        <begin position="899"/>
        <end position="917"/>
    </location>
</feature>
<feature type="disulfide bond" evidence="13">
    <location>
        <begin position="56"/>
        <end position="74"/>
    </location>
</feature>
<dbReference type="InterPro" id="IPR032675">
    <property type="entry name" value="LRR_dom_sf"/>
</dbReference>
<feature type="disulfide bond" evidence="13">
    <location>
        <begin position="144"/>
        <end position="159"/>
    </location>
</feature>
<feature type="disulfide bond" evidence="13">
    <location>
        <begin position="518"/>
        <end position="533"/>
    </location>
</feature>
<feature type="transmembrane region" description="Helical" evidence="14">
    <location>
        <begin position="1036"/>
        <end position="1058"/>
    </location>
</feature>
<dbReference type="PROSITE" id="PS50262">
    <property type="entry name" value="G_PROTEIN_RECEP_F1_2"/>
    <property type="match status" value="1"/>
</dbReference>
<dbReference type="SMART" id="SM00365">
    <property type="entry name" value="LRR_SD22"/>
    <property type="match status" value="4"/>
</dbReference>
<feature type="transmembrane region" description="Helical" evidence="14">
    <location>
        <begin position="810"/>
        <end position="833"/>
    </location>
</feature>
<keyword evidence="9 14" id="KW-0472">Membrane</keyword>
<feature type="domain" description="G-protein coupled receptors family 1 profile" evidence="16">
    <location>
        <begin position="791"/>
        <end position="1056"/>
    </location>
</feature>
<dbReference type="Proteomes" id="UP000325440">
    <property type="component" value="Unassembled WGS sequence"/>
</dbReference>
<evidence type="ECO:0000256" key="11">
    <source>
        <dbReference type="ARBA" id="ARBA00023170"/>
    </source>
</evidence>
<dbReference type="PANTHER" id="PTHR24372:SF77">
    <property type="entry name" value="G-PROTEIN COUPLED RECEPTORS FAMILY 1 PROFILE DOMAIN-CONTAINING PROTEIN"/>
    <property type="match status" value="1"/>
</dbReference>
<dbReference type="CDD" id="cd00112">
    <property type="entry name" value="LDLa"/>
    <property type="match status" value="9"/>
</dbReference>
<feature type="disulfide bond" evidence="13">
    <location>
        <begin position="394"/>
        <end position="409"/>
    </location>
</feature>
<feature type="disulfide bond" evidence="13">
    <location>
        <begin position="499"/>
        <end position="511"/>
    </location>
</feature>
<dbReference type="EMBL" id="CABPRJ010000483">
    <property type="protein sequence ID" value="VVC28733.1"/>
    <property type="molecule type" value="Genomic_DNA"/>
</dbReference>
<dbReference type="SUPFAM" id="SSF81321">
    <property type="entry name" value="Family A G protein-coupled receptor-like"/>
    <property type="match status" value="1"/>
</dbReference>
<dbReference type="OrthoDB" id="6022531at2759"/>
<evidence type="ECO:0000259" key="16">
    <source>
        <dbReference type="PROSITE" id="PS50262"/>
    </source>
</evidence>
<keyword evidence="6" id="KW-0677">Repeat</keyword>
<feature type="disulfide bond" evidence="13">
    <location>
        <begin position="105"/>
        <end position="120"/>
    </location>
</feature>
<feature type="transmembrane region" description="Helical" evidence="14">
    <location>
        <begin position="1007"/>
        <end position="1030"/>
    </location>
</feature>
<evidence type="ECO:0000256" key="12">
    <source>
        <dbReference type="ARBA" id="ARBA00023224"/>
    </source>
</evidence>
<dbReference type="GO" id="GO:0008528">
    <property type="term" value="F:G protein-coupled peptide receptor activity"/>
    <property type="evidence" value="ECO:0007669"/>
    <property type="project" value="TreeGrafter"/>
</dbReference>
<feature type="disulfide bond" evidence="13">
    <location>
        <begin position="456"/>
        <end position="468"/>
    </location>
</feature>
<evidence type="ECO:0000256" key="3">
    <source>
        <dbReference type="ARBA" id="ARBA00022475"/>
    </source>
</evidence>
<evidence type="ECO:0000256" key="1">
    <source>
        <dbReference type="ARBA" id="ARBA00004651"/>
    </source>
</evidence>
<dbReference type="SUPFAM" id="SSF52058">
    <property type="entry name" value="L domain-like"/>
    <property type="match status" value="1"/>
</dbReference>
<evidence type="ECO:0000256" key="5">
    <source>
        <dbReference type="ARBA" id="ARBA00022692"/>
    </source>
</evidence>
<keyword evidence="11 17" id="KW-0675">Receptor</keyword>
<name>A0A5E4M9J6_9HEMI</name>
<feature type="disulfide bond" evidence="13">
    <location>
        <begin position="125"/>
        <end position="137"/>
    </location>
</feature>
<dbReference type="PANTHER" id="PTHR24372">
    <property type="entry name" value="GLYCOPROTEIN HORMONE RECEPTOR"/>
    <property type="match status" value="1"/>
</dbReference>
<dbReference type="PROSITE" id="PS51450">
    <property type="entry name" value="LRR"/>
    <property type="match status" value="2"/>
</dbReference>
<dbReference type="SMART" id="SM00369">
    <property type="entry name" value="LRR_TYP"/>
    <property type="match status" value="5"/>
</dbReference>
<keyword evidence="8" id="KW-0297">G-protein coupled receptor</keyword>
<dbReference type="Gene3D" id="2.40.128.620">
    <property type="match status" value="1"/>
</dbReference>
<evidence type="ECO:0000256" key="14">
    <source>
        <dbReference type="SAM" id="Phobius"/>
    </source>
</evidence>
<keyword evidence="7 14" id="KW-1133">Transmembrane helix</keyword>
<dbReference type="GO" id="GO:0009755">
    <property type="term" value="P:hormone-mediated signaling pathway"/>
    <property type="evidence" value="ECO:0007669"/>
    <property type="project" value="TreeGrafter"/>
</dbReference>
<feature type="disulfide bond" evidence="13">
    <location>
        <begin position="382"/>
        <end position="400"/>
    </location>
</feature>
<feature type="disulfide bond" evidence="13">
    <location>
        <begin position="245"/>
        <end position="263"/>
    </location>
</feature>
<keyword evidence="15" id="KW-0732">Signal</keyword>
<dbReference type="SMART" id="SM00192">
    <property type="entry name" value="LDLa"/>
    <property type="match status" value="12"/>
</dbReference>
<dbReference type="PROSITE" id="PS01209">
    <property type="entry name" value="LDLRA_1"/>
    <property type="match status" value="4"/>
</dbReference>
<dbReference type="InterPro" id="IPR023415">
    <property type="entry name" value="LDLR_class-A_CS"/>
</dbReference>
<dbReference type="GO" id="GO:0007189">
    <property type="term" value="P:adenylate cyclase-activating G protein-coupled receptor signaling pathway"/>
    <property type="evidence" value="ECO:0007669"/>
    <property type="project" value="TreeGrafter"/>
</dbReference>
<reference evidence="17 18" key="1">
    <citation type="submission" date="2019-08" db="EMBL/GenBank/DDBJ databases">
        <authorList>
            <person name="Alioto T."/>
            <person name="Alioto T."/>
            <person name="Gomez Garrido J."/>
        </authorList>
    </citation>
    <scope>NUCLEOTIDE SEQUENCE [LARGE SCALE GENOMIC DNA]</scope>
</reference>
<accession>A0A5E4M9J6</accession>
<evidence type="ECO:0000313" key="18">
    <source>
        <dbReference type="Proteomes" id="UP000325440"/>
    </source>
</evidence>
<evidence type="ECO:0000256" key="10">
    <source>
        <dbReference type="ARBA" id="ARBA00023157"/>
    </source>
</evidence>
<dbReference type="InterPro" id="IPR000276">
    <property type="entry name" value="GPCR_Rhodpsn"/>
</dbReference>
<dbReference type="Pfam" id="PF00057">
    <property type="entry name" value="Ldl_recept_a"/>
    <property type="match status" value="3"/>
</dbReference>
<evidence type="ECO:0000256" key="7">
    <source>
        <dbReference type="ARBA" id="ARBA00022989"/>
    </source>
</evidence>
<dbReference type="Gene3D" id="3.80.10.10">
    <property type="entry name" value="Ribonuclease Inhibitor"/>
    <property type="match status" value="1"/>
</dbReference>
<dbReference type="GO" id="GO:0005886">
    <property type="term" value="C:plasma membrane"/>
    <property type="evidence" value="ECO:0007669"/>
    <property type="project" value="UniProtKB-SubCell"/>
</dbReference>
<feature type="transmembrane region" description="Helical" evidence="14">
    <location>
        <begin position="949"/>
        <end position="972"/>
    </location>
</feature>
<feature type="disulfide bond" evidence="13">
    <location>
        <begin position="506"/>
        <end position="524"/>
    </location>
</feature>